<evidence type="ECO:0000313" key="1">
    <source>
        <dbReference type="EMBL" id="KKL55347.1"/>
    </source>
</evidence>
<dbReference type="EMBL" id="LAZR01030870">
    <property type="protein sequence ID" value="KKL55347.1"/>
    <property type="molecule type" value="Genomic_DNA"/>
</dbReference>
<protein>
    <submittedName>
        <fullName evidence="1">Uncharacterized protein</fullName>
    </submittedName>
</protein>
<accession>A0A0F9FW46</accession>
<reference evidence="1" key="1">
    <citation type="journal article" date="2015" name="Nature">
        <title>Complex archaea that bridge the gap between prokaryotes and eukaryotes.</title>
        <authorList>
            <person name="Spang A."/>
            <person name="Saw J.H."/>
            <person name="Jorgensen S.L."/>
            <person name="Zaremba-Niedzwiedzka K."/>
            <person name="Martijn J."/>
            <person name="Lind A.E."/>
            <person name="van Eijk R."/>
            <person name="Schleper C."/>
            <person name="Guy L."/>
            <person name="Ettema T.J."/>
        </authorList>
    </citation>
    <scope>NUCLEOTIDE SEQUENCE</scope>
</reference>
<sequence length="221" mass="26363">MNQDDWKQDWDKIVENLSKPAKKVKVKELEKEINFLSIAFLGSNNPKKDHPIIYAKLQKEKTKLKRLKLELKITPKRRVYKNSRNIEDIYKIDDDNKIIQITVLFDYNPKKNPNIITSIKKYFLETIVGEIRSEMNYNRPILYILNYSFMKKPVHIKYGGKKRFLTNRATGIIIKYEFLGLSEDWKKTILGMKKLIRKMRSKKFNYVKTIKDVKITIGFKL</sequence>
<proteinExistence type="predicted"/>
<gene>
    <name evidence="1" type="ORF">LCGC14_2256310</name>
</gene>
<comment type="caution">
    <text evidence="1">The sequence shown here is derived from an EMBL/GenBank/DDBJ whole genome shotgun (WGS) entry which is preliminary data.</text>
</comment>
<dbReference type="AlphaFoldDB" id="A0A0F9FW46"/>
<organism evidence="1">
    <name type="scientific">marine sediment metagenome</name>
    <dbReference type="NCBI Taxonomy" id="412755"/>
    <lineage>
        <taxon>unclassified sequences</taxon>
        <taxon>metagenomes</taxon>
        <taxon>ecological metagenomes</taxon>
    </lineage>
</organism>
<name>A0A0F9FW46_9ZZZZ</name>